<dbReference type="PROSITE" id="PS00344">
    <property type="entry name" value="GATA_ZN_FINGER_1"/>
    <property type="match status" value="1"/>
</dbReference>
<dbReference type="InterPro" id="IPR052138">
    <property type="entry name" value="GATA_ZnFinger_Domain"/>
</dbReference>
<dbReference type="GO" id="GO:0008270">
    <property type="term" value="F:zinc ion binding"/>
    <property type="evidence" value="ECO:0007669"/>
    <property type="project" value="UniProtKB-KW"/>
</dbReference>
<gene>
    <name evidence="10" type="ORF">RND81_10G171200</name>
</gene>
<keyword evidence="3" id="KW-0862">Zinc</keyword>
<organism evidence="10 11">
    <name type="scientific">Saponaria officinalis</name>
    <name type="common">Common soapwort</name>
    <name type="synonym">Lychnis saponaria</name>
    <dbReference type="NCBI Taxonomy" id="3572"/>
    <lineage>
        <taxon>Eukaryota</taxon>
        <taxon>Viridiplantae</taxon>
        <taxon>Streptophyta</taxon>
        <taxon>Embryophyta</taxon>
        <taxon>Tracheophyta</taxon>
        <taxon>Spermatophyta</taxon>
        <taxon>Magnoliopsida</taxon>
        <taxon>eudicotyledons</taxon>
        <taxon>Gunneridae</taxon>
        <taxon>Pentapetalae</taxon>
        <taxon>Caryophyllales</taxon>
        <taxon>Caryophyllaceae</taxon>
        <taxon>Caryophylleae</taxon>
        <taxon>Saponaria</taxon>
    </lineage>
</organism>
<feature type="region of interest" description="Disordered" evidence="8">
    <location>
        <begin position="265"/>
        <end position="319"/>
    </location>
</feature>
<keyword evidence="11" id="KW-1185">Reference proteome</keyword>
<proteinExistence type="predicted"/>
<evidence type="ECO:0000256" key="1">
    <source>
        <dbReference type="ARBA" id="ARBA00022723"/>
    </source>
</evidence>
<dbReference type="Gene3D" id="3.30.50.10">
    <property type="entry name" value="Erythroid Transcription Factor GATA-1, subunit A"/>
    <property type="match status" value="1"/>
</dbReference>
<dbReference type="InterPro" id="IPR000679">
    <property type="entry name" value="Znf_GATA"/>
</dbReference>
<feature type="region of interest" description="Disordered" evidence="8">
    <location>
        <begin position="223"/>
        <end position="243"/>
    </location>
</feature>
<dbReference type="Pfam" id="PF00320">
    <property type="entry name" value="GATA"/>
    <property type="match status" value="1"/>
</dbReference>
<dbReference type="EMBL" id="JBDFQZ010000010">
    <property type="protein sequence ID" value="KAK9683875.1"/>
    <property type="molecule type" value="Genomic_DNA"/>
</dbReference>
<dbReference type="AlphaFoldDB" id="A0AAW1I5L3"/>
<evidence type="ECO:0000256" key="5">
    <source>
        <dbReference type="ARBA" id="ARBA00023125"/>
    </source>
</evidence>
<dbReference type="PROSITE" id="PS50114">
    <property type="entry name" value="GATA_ZN_FINGER_2"/>
    <property type="match status" value="1"/>
</dbReference>
<sequence>MSPVYMNPQQSSSLSFLELKSDPILGYLHDHVTSTNNNHAYFSCSSFENRPEFIAMEYSRRAQDQKVVEKLFQSHDKLTISSTQPQNTTSNGSGCSYIHQFDEGDPKIETTKTNQKPKKLKPTKLKIMQRVTETENPKKMKVEYKLHHHDHVVQPQRSNNENNSSHGFLRMCSDCHTTTTPLWRSGPQGPKSLCNACGIRQRKARRAAMAAAAAAADFSKDTTTTVTSPLSSTTTTTTTTTTTFQSPKPIIIDEEIRSKLNLHHEKNHTLPLKKRSKTLHFSSFNNNNNSNNNDNNNINDNNNNNNNNYYYNSSSQREFPRDEEEGAILLMALSCGLACSS</sequence>
<evidence type="ECO:0000313" key="11">
    <source>
        <dbReference type="Proteomes" id="UP001443914"/>
    </source>
</evidence>
<evidence type="ECO:0000256" key="3">
    <source>
        <dbReference type="ARBA" id="ARBA00022833"/>
    </source>
</evidence>
<comment type="caution">
    <text evidence="10">The sequence shown here is derived from an EMBL/GenBank/DDBJ whole genome shotgun (WGS) entry which is preliminary data.</text>
</comment>
<keyword evidence="6" id="KW-0804">Transcription</keyword>
<dbReference type="SMART" id="SM00401">
    <property type="entry name" value="ZnF_GATA"/>
    <property type="match status" value="1"/>
</dbReference>
<keyword evidence="4" id="KW-0805">Transcription regulation</keyword>
<protein>
    <recommendedName>
        <fullName evidence="9">GATA-type domain-containing protein</fullName>
    </recommendedName>
</protein>
<name>A0AAW1I5L3_SAPOF</name>
<evidence type="ECO:0000259" key="9">
    <source>
        <dbReference type="PROSITE" id="PS50114"/>
    </source>
</evidence>
<evidence type="ECO:0000256" key="8">
    <source>
        <dbReference type="SAM" id="MobiDB-lite"/>
    </source>
</evidence>
<evidence type="ECO:0000256" key="6">
    <source>
        <dbReference type="ARBA" id="ARBA00023163"/>
    </source>
</evidence>
<evidence type="ECO:0000256" key="4">
    <source>
        <dbReference type="ARBA" id="ARBA00023015"/>
    </source>
</evidence>
<reference evidence="10" key="1">
    <citation type="submission" date="2024-03" db="EMBL/GenBank/DDBJ databases">
        <title>WGS assembly of Saponaria officinalis var. Norfolk2.</title>
        <authorList>
            <person name="Jenkins J."/>
            <person name="Shu S."/>
            <person name="Grimwood J."/>
            <person name="Barry K."/>
            <person name="Goodstein D."/>
            <person name="Schmutz J."/>
            <person name="Leebens-Mack J."/>
            <person name="Osbourn A."/>
        </authorList>
    </citation>
    <scope>NUCLEOTIDE SEQUENCE [LARGE SCALE GENOMIC DNA]</scope>
    <source>
        <strain evidence="10">JIC</strain>
    </source>
</reference>
<dbReference type="PANTHER" id="PTHR47255">
    <property type="entry name" value="GATA TRANSCRIPTION FACTOR 22-RELATED"/>
    <property type="match status" value="1"/>
</dbReference>
<dbReference type="GO" id="GO:0043565">
    <property type="term" value="F:sequence-specific DNA binding"/>
    <property type="evidence" value="ECO:0007669"/>
    <property type="project" value="InterPro"/>
</dbReference>
<dbReference type="PANTHER" id="PTHR47255:SF4">
    <property type="entry name" value="GATA ZINC FINGER DOMAIN-CONTAINING PROTEIN 12"/>
    <property type="match status" value="1"/>
</dbReference>
<dbReference type="SUPFAM" id="SSF57716">
    <property type="entry name" value="Glucocorticoid receptor-like (DNA-binding domain)"/>
    <property type="match status" value="1"/>
</dbReference>
<feature type="compositionally biased region" description="Low complexity" evidence="8">
    <location>
        <begin position="281"/>
        <end position="315"/>
    </location>
</feature>
<keyword evidence="5" id="KW-0238">DNA-binding</keyword>
<accession>A0AAW1I5L3</accession>
<feature type="domain" description="GATA-type" evidence="9">
    <location>
        <begin position="170"/>
        <end position="202"/>
    </location>
</feature>
<keyword evidence="1" id="KW-0479">Metal-binding</keyword>
<evidence type="ECO:0000313" key="10">
    <source>
        <dbReference type="EMBL" id="KAK9683875.1"/>
    </source>
</evidence>
<dbReference type="GO" id="GO:0006355">
    <property type="term" value="P:regulation of DNA-templated transcription"/>
    <property type="evidence" value="ECO:0007669"/>
    <property type="project" value="InterPro"/>
</dbReference>
<dbReference type="CDD" id="cd00202">
    <property type="entry name" value="ZnF_GATA"/>
    <property type="match status" value="1"/>
</dbReference>
<dbReference type="Proteomes" id="UP001443914">
    <property type="component" value="Unassembled WGS sequence"/>
</dbReference>
<keyword evidence="2 7" id="KW-0863">Zinc-finger</keyword>
<evidence type="ECO:0000256" key="2">
    <source>
        <dbReference type="ARBA" id="ARBA00022771"/>
    </source>
</evidence>
<evidence type="ECO:0000256" key="7">
    <source>
        <dbReference type="PROSITE-ProRule" id="PRU00094"/>
    </source>
</evidence>
<dbReference type="InterPro" id="IPR013088">
    <property type="entry name" value="Znf_NHR/GATA"/>
</dbReference>